<organism evidence="3 4">
    <name type="scientific">Ferrovibrio xuzhouensis</name>
    <dbReference type="NCBI Taxonomy" id="1576914"/>
    <lineage>
        <taxon>Bacteria</taxon>
        <taxon>Pseudomonadati</taxon>
        <taxon>Pseudomonadota</taxon>
        <taxon>Alphaproteobacteria</taxon>
        <taxon>Rhodospirillales</taxon>
        <taxon>Rhodospirillaceae</taxon>
        <taxon>Ferrovibrio</taxon>
    </lineage>
</organism>
<feature type="compositionally biased region" description="Basic and acidic residues" evidence="1">
    <location>
        <begin position="33"/>
        <end position="57"/>
    </location>
</feature>
<evidence type="ECO:0000256" key="1">
    <source>
        <dbReference type="SAM" id="MobiDB-lite"/>
    </source>
</evidence>
<name>A0ABV7VF57_9PROT</name>
<evidence type="ECO:0000313" key="4">
    <source>
        <dbReference type="Proteomes" id="UP001595711"/>
    </source>
</evidence>
<dbReference type="Proteomes" id="UP001595711">
    <property type="component" value="Unassembled WGS sequence"/>
</dbReference>
<dbReference type="Gene3D" id="3.10.450.160">
    <property type="entry name" value="inner membrane protein cigr"/>
    <property type="match status" value="1"/>
</dbReference>
<sequence length="168" mass="18657">MTSTRPFASALAFTIALSVALPAFADPPPGKGRGHEDYRRDEHRESHERGPEHDPDRGSSVNINIEFHDNDRVAVRDYYADLGRHGHCPPGLAKKHDRCMPPGQAKRWEIGRPLPRDVVYYNLPPELVMHLSPPPAGYRYVRVSSDILMIAAGTGLVAAAIQDLAYIQ</sequence>
<comment type="caution">
    <text evidence="3">The sequence shown here is derived from an EMBL/GenBank/DDBJ whole genome shotgun (WGS) entry which is preliminary data.</text>
</comment>
<dbReference type="InterPro" id="IPR024572">
    <property type="entry name" value="RcnB"/>
</dbReference>
<proteinExistence type="predicted"/>
<evidence type="ECO:0000313" key="3">
    <source>
        <dbReference type="EMBL" id="MFC3675562.1"/>
    </source>
</evidence>
<reference evidence="4" key="1">
    <citation type="journal article" date="2019" name="Int. J. Syst. Evol. Microbiol.">
        <title>The Global Catalogue of Microorganisms (GCM) 10K type strain sequencing project: providing services to taxonomists for standard genome sequencing and annotation.</title>
        <authorList>
            <consortium name="The Broad Institute Genomics Platform"/>
            <consortium name="The Broad Institute Genome Sequencing Center for Infectious Disease"/>
            <person name="Wu L."/>
            <person name="Ma J."/>
        </authorList>
    </citation>
    <scope>NUCLEOTIDE SEQUENCE [LARGE SCALE GENOMIC DNA]</scope>
    <source>
        <strain evidence="4">KCTC 42182</strain>
    </source>
</reference>
<feature type="chain" id="PRO_5045573368" evidence="2">
    <location>
        <begin position="26"/>
        <end position="168"/>
    </location>
</feature>
<accession>A0ABV7VF57</accession>
<evidence type="ECO:0000256" key="2">
    <source>
        <dbReference type="SAM" id="SignalP"/>
    </source>
</evidence>
<dbReference type="RefSeq" id="WP_379724359.1">
    <property type="nucleotide sequence ID" value="NZ_JBHRYJ010000001.1"/>
</dbReference>
<feature type="region of interest" description="Disordered" evidence="1">
    <location>
        <begin position="24"/>
        <end position="62"/>
    </location>
</feature>
<dbReference type="Pfam" id="PF11776">
    <property type="entry name" value="RcnB"/>
    <property type="match status" value="1"/>
</dbReference>
<keyword evidence="2" id="KW-0732">Signal</keyword>
<gene>
    <name evidence="3" type="ORF">ACFOOQ_08415</name>
</gene>
<protein>
    <submittedName>
        <fullName evidence="3">RcnB family protein</fullName>
    </submittedName>
</protein>
<dbReference type="EMBL" id="JBHRYJ010000001">
    <property type="protein sequence ID" value="MFC3675562.1"/>
    <property type="molecule type" value="Genomic_DNA"/>
</dbReference>
<keyword evidence="4" id="KW-1185">Reference proteome</keyword>
<feature type="signal peptide" evidence="2">
    <location>
        <begin position="1"/>
        <end position="25"/>
    </location>
</feature>